<evidence type="ECO:0000259" key="1">
    <source>
        <dbReference type="Pfam" id="PF04937"/>
    </source>
</evidence>
<dbReference type="Gramene" id="TuG1812G0400000770.01.T01">
    <property type="protein sequence ID" value="TuG1812G0400000770.01.T01"/>
    <property type="gene ID" value="TuG1812G0400000770.01"/>
</dbReference>
<name>A0A8R7Q095_TRIUA</name>
<feature type="domain" description="DUF659" evidence="1">
    <location>
        <begin position="2"/>
        <end position="123"/>
    </location>
</feature>
<evidence type="ECO:0000313" key="3">
    <source>
        <dbReference type="Proteomes" id="UP000015106"/>
    </source>
</evidence>
<dbReference type="Pfam" id="PF04937">
    <property type="entry name" value="DUF659"/>
    <property type="match status" value="1"/>
</dbReference>
<dbReference type="InterPro" id="IPR012337">
    <property type="entry name" value="RNaseH-like_sf"/>
</dbReference>
<proteinExistence type="predicted"/>
<dbReference type="PANTHER" id="PTHR32166">
    <property type="entry name" value="OSJNBA0013A04.12 PROTEIN"/>
    <property type="match status" value="1"/>
</dbReference>
<reference evidence="2" key="3">
    <citation type="submission" date="2022-06" db="UniProtKB">
        <authorList>
            <consortium name="EnsemblPlants"/>
        </authorList>
    </citation>
    <scope>IDENTIFICATION</scope>
</reference>
<reference evidence="3" key="1">
    <citation type="journal article" date="2013" name="Nature">
        <title>Draft genome of the wheat A-genome progenitor Triticum urartu.</title>
        <authorList>
            <person name="Ling H.Q."/>
            <person name="Zhao S."/>
            <person name="Liu D."/>
            <person name="Wang J."/>
            <person name="Sun H."/>
            <person name="Zhang C."/>
            <person name="Fan H."/>
            <person name="Li D."/>
            <person name="Dong L."/>
            <person name="Tao Y."/>
            <person name="Gao C."/>
            <person name="Wu H."/>
            <person name="Li Y."/>
            <person name="Cui Y."/>
            <person name="Guo X."/>
            <person name="Zheng S."/>
            <person name="Wang B."/>
            <person name="Yu K."/>
            <person name="Liang Q."/>
            <person name="Yang W."/>
            <person name="Lou X."/>
            <person name="Chen J."/>
            <person name="Feng M."/>
            <person name="Jian J."/>
            <person name="Zhang X."/>
            <person name="Luo G."/>
            <person name="Jiang Y."/>
            <person name="Liu J."/>
            <person name="Wang Z."/>
            <person name="Sha Y."/>
            <person name="Zhang B."/>
            <person name="Wu H."/>
            <person name="Tang D."/>
            <person name="Shen Q."/>
            <person name="Xue P."/>
            <person name="Zou S."/>
            <person name="Wang X."/>
            <person name="Liu X."/>
            <person name="Wang F."/>
            <person name="Yang Y."/>
            <person name="An X."/>
            <person name="Dong Z."/>
            <person name="Zhang K."/>
            <person name="Zhang X."/>
            <person name="Luo M.C."/>
            <person name="Dvorak J."/>
            <person name="Tong Y."/>
            <person name="Wang J."/>
            <person name="Yang H."/>
            <person name="Li Z."/>
            <person name="Wang D."/>
            <person name="Zhang A."/>
            <person name="Wang J."/>
        </authorList>
    </citation>
    <scope>NUCLEOTIDE SEQUENCE</scope>
    <source>
        <strain evidence="3">cv. G1812</strain>
    </source>
</reference>
<reference evidence="2" key="2">
    <citation type="submission" date="2018-03" db="EMBL/GenBank/DDBJ databases">
        <title>The Triticum urartu genome reveals the dynamic nature of wheat genome evolution.</title>
        <authorList>
            <person name="Ling H."/>
            <person name="Ma B."/>
            <person name="Shi X."/>
            <person name="Liu H."/>
            <person name="Dong L."/>
            <person name="Sun H."/>
            <person name="Cao Y."/>
            <person name="Gao Q."/>
            <person name="Zheng S."/>
            <person name="Li Y."/>
            <person name="Yu Y."/>
            <person name="Du H."/>
            <person name="Qi M."/>
            <person name="Li Y."/>
            <person name="Yu H."/>
            <person name="Cui Y."/>
            <person name="Wang N."/>
            <person name="Chen C."/>
            <person name="Wu H."/>
            <person name="Zhao Y."/>
            <person name="Zhang J."/>
            <person name="Li Y."/>
            <person name="Zhou W."/>
            <person name="Zhang B."/>
            <person name="Hu W."/>
            <person name="Eijk M."/>
            <person name="Tang J."/>
            <person name="Witsenboer H."/>
            <person name="Zhao S."/>
            <person name="Li Z."/>
            <person name="Zhang A."/>
            <person name="Wang D."/>
            <person name="Liang C."/>
        </authorList>
    </citation>
    <scope>NUCLEOTIDE SEQUENCE [LARGE SCALE GENOMIC DNA]</scope>
    <source>
        <strain evidence="2">cv. G1812</strain>
    </source>
</reference>
<dbReference type="InterPro" id="IPR007021">
    <property type="entry name" value="DUF659"/>
</dbReference>
<dbReference type="AlphaFoldDB" id="A0A8R7Q095"/>
<keyword evidence="3" id="KW-1185">Reference proteome</keyword>
<protein>
    <recommendedName>
        <fullName evidence="1">DUF659 domain-containing protein</fullName>
    </recommendedName>
</protein>
<organism evidence="2 3">
    <name type="scientific">Triticum urartu</name>
    <name type="common">Red wild einkorn</name>
    <name type="synonym">Crithodium urartu</name>
    <dbReference type="NCBI Taxonomy" id="4572"/>
    <lineage>
        <taxon>Eukaryota</taxon>
        <taxon>Viridiplantae</taxon>
        <taxon>Streptophyta</taxon>
        <taxon>Embryophyta</taxon>
        <taxon>Tracheophyta</taxon>
        <taxon>Spermatophyta</taxon>
        <taxon>Magnoliopsida</taxon>
        <taxon>Liliopsida</taxon>
        <taxon>Poales</taxon>
        <taxon>Poaceae</taxon>
        <taxon>BOP clade</taxon>
        <taxon>Pooideae</taxon>
        <taxon>Triticodae</taxon>
        <taxon>Triticeae</taxon>
        <taxon>Triticinae</taxon>
        <taxon>Triticum</taxon>
    </lineage>
</organism>
<dbReference type="PANTHER" id="PTHR32166:SF74">
    <property type="entry name" value="OS05G0256350 PROTEIN"/>
    <property type="match status" value="1"/>
</dbReference>
<dbReference type="SUPFAM" id="SSF53098">
    <property type="entry name" value="Ribonuclease H-like"/>
    <property type="match status" value="1"/>
</dbReference>
<evidence type="ECO:0000313" key="2">
    <source>
        <dbReference type="EnsemblPlants" id="TuG1812G0400000770.01.T01"/>
    </source>
</evidence>
<accession>A0A8R7Q095</accession>
<dbReference type="Proteomes" id="UP000015106">
    <property type="component" value="Chromosome 4"/>
</dbReference>
<dbReference type="EnsemblPlants" id="TuG1812G0400000770.01.T01">
    <property type="protein sequence ID" value="TuG1812G0400000770.01.T01"/>
    <property type="gene ID" value="TuG1812G0400000770.01"/>
</dbReference>
<sequence>MLQEKMLLQEVERTKDLMQPHELERVETGCSIMTDAWTDKKRSIMNLCVHCKLGTAFLESKEASADAHTSLYIFNYVVECIDKIGAENVVQVVTDNASNNMGAKEMLKGKWPKIFWSSCATHT</sequence>